<feature type="transmembrane region" description="Helical" evidence="1">
    <location>
        <begin position="196"/>
        <end position="217"/>
    </location>
</feature>
<feature type="transmembrane region" description="Helical" evidence="1">
    <location>
        <begin position="66"/>
        <end position="88"/>
    </location>
</feature>
<name>A0ABT9DRA2_9BACI</name>
<feature type="transmembrane region" description="Helical" evidence="1">
    <location>
        <begin position="165"/>
        <end position="189"/>
    </location>
</feature>
<feature type="transmembrane region" description="Helical" evidence="1">
    <location>
        <begin position="21"/>
        <end position="39"/>
    </location>
</feature>
<evidence type="ECO:0000313" key="2">
    <source>
        <dbReference type="EMBL" id="MDO8227203.1"/>
    </source>
</evidence>
<keyword evidence="1" id="KW-1133">Transmembrane helix</keyword>
<feature type="transmembrane region" description="Helical" evidence="1">
    <location>
        <begin position="237"/>
        <end position="259"/>
    </location>
</feature>
<keyword evidence="1" id="KW-0472">Membrane</keyword>
<dbReference type="Proteomes" id="UP001177121">
    <property type="component" value="Unassembled WGS sequence"/>
</dbReference>
<protein>
    <submittedName>
        <fullName evidence="2">ABC transporter permease</fullName>
    </submittedName>
</protein>
<evidence type="ECO:0000313" key="3">
    <source>
        <dbReference type="Proteomes" id="UP001177121"/>
    </source>
</evidence>
<keyword evidence="3" id="KW-1185">Reference proteome</keyword>
<comment type="caution">
    <text evidence="2">The sequence shown here is derived from an EMBL/GenBank/DDBJ whole genome shotgun (WGS) entry which is preliminary data.</text>
</comment>
<evidence type="ECO:0000256" key="1">
    <source>
        <dbReference type="SAM" id="Phobius"/>
    </source>
</evidence>
<gene>
    <name evidence="2" type="ORF">KHP33_020515</name>
</gene>
<dbReference type="EMBL" id="JAHBMK020000001">
    <property type="protein sequence ID" value="MDO8227203.1"/>
    <property type="molecule type" value="Genomic_DNA"/>
</dbReference>
<sequence>MFYQLLKNNFKDIFGSNKYKFSLLIMIFLFGIDIFVSVYQKFNMPYFDKSHLSFSLYFWLGTNDSVISGMLILLFALISCLPYSTSVLEEKKSGYFQFVMTRSSAIKYFVAKLITSFISGGFLFVFPFLLSFILMAIMFGNNLTSGQFVENYHLFHQIAKYHPNIYMLIYIFILFYYAGSFAILGVCLSTFLKNRYLAYLSPFLIVLVLEPVFEIFYPQLSPILLMNPIQSITGISVFYVLAVPSFVLIVSLIGCFIGMKKYVQK</sequence>
<reference evidence="2" key="1">
    <citation type="submission" date="2023-07" db="EMBL/GenBank/DDBJ databases">
        <title>Biological control against Fusarium languescens, the causal agent of wilt in Jalapeno peppers, by a novel bacterial subspecies: Bacillus cabrialesii subsp. tritici TSO2.</title>
        <authorList>
            <person name="Montoya-Martinez A.C."/>
            <person name="Figueroa-Brambila K.M."/>
            <person name="Escalante-Beltran A."/>
            <person name="Lopez-Montoya N.D."/>
            <person name="Valenzuela-Ruiz V."/>
            <person name="Parra-Cota F.I."/>
            <person name="Estrada Alvarado M.I."/>
            <person name="De Los Santos Villalobos S."/>
        </authorList>
    </citation>
    <scope>NUCLEOTIDE SEQUENCE</scope>
    <source>
        <strain evidence="2">TSO2</strain>
    </source>
</reference>
<dbReference type="RefSeq" id="WP_124043935.1">
    <property type="nucleotide sequence ID" value="NZ_JAHBMK020000001.1"/>
</dbReference>
<organism evidence="2 3">
    <name type="scientific">Bacillus cabrialesii subsp. tritici</name>
    <dbReference type="NCBI Taxonomy" id="2944916"/>
    <lineage>
        <taxon>Bacteria</taxon>
        <taxon>Bacillati</taxon>
        <taxon>Bacillota</taxon>
        <taxon>Bacilli</taxon>
        <taxon>Bacillales</taxon>
        <taxon>Bacillaceae</taxon>
        <taxon>Bacillus</taxon>
        <taxon>Bacillus cabrialesii</taxon>
    </lineage>
</organism>
<keyword evidence="1" id="KW-0812">Transmembrane</keyword>
<accession>A0ABT9DRA2</accession>
<proteinExistence type="predicted"/>
<feature type="transmembrane region" description="Helical" evidence="1">
    <location>
        <begin position="109"/>
        <end position="139"/>
    </location>
</feature>